<feature type="domain" description="Zn(2)-C6 fungal-type" evidence="5">
    <location>
        <begin position="766"/>
        <end position="801"/>
    </location>
</feature>
<feature type="compositionally biased region" description="Acidic residues" evidence="4">
    <location>
        <begin position="243"/>
        <end position="256"/>
    </location>
</feature>
<feature type="compositionally biased region" description="Polar residues" evidence="4">
    <location>
        <begin position="875"/>
        <end position="890"/>
    </location>
</feature>
<dbReference type="PANTHER" id="PTHR36167">
    <property type="entry name" value="C2H2 FINGER DOMAIN TRANSCRIPTION FACTOR (EUROFUNG)-RELATED"/>
    <property type="match status" value="1"/>
</dbReference>
<reference evidence="7" key="1">
    <citation type="journal article" date="2020" name="Stud. Mycol.">
        <title>101 Dothideomycetes genomes: a test case for predicting lifestyles and emergence of pathogens.</title>
        <authorList>
            <person name="Haridas S."/>
            <person name="Albert R."/>
            <person name="Binder M."/>
            <person name="Bloem J."/>
            <person name="Labutti K."/>
            <person name="Salamov A."/>
            <person name="Andreopoulos B."/>
            <person name="Baker S."/>
            <person name="Barry K."/>
            <person name="Bills G."/>
            <person name="Bluhm B."/>
            <person name="Cannon C."/>
            <person name="Castanera R."/>
            <person name="Culley D."/>
            <person name="Daum C."/>
            <person name="Ezra D."/>
            <person name="Gonzalez J."/>
            <person name="Henrissat B."/>
            <person name="Kuo A."/>
            <person name="Liang C."/>
            <person name="Lipzen A."/>
            <person name="Lutzoni F."/>
            <person name="Magnuson J."/>
            <person name="Mondo S."/>
            <person name="Nolan M."/>
            <person name="Ohm R."/>
            <person name="Pangilinan J."/>
            <person name="Park H.-J."/>
            <person name="Ramirez L."/>
            <person name="Alfaro M."/>
            <person name="Sun H."/>
            <person name="Tritt A."/>
            <person name="Yoshinaga Y."/>
            <person name="Zwiers L.-H."/>
            <person name="Turgeon B."/>
            <person name="Goodwin S."/>
            <person name="Spatafora J."/>
            <person name="Crous P."/>
            <person name="Grigoriev I."/>
        </authorList>
    </citation>
    <scope>NUCLEOTIDE SEQUENCE</scope>
    <source>
        <strain evidence="7">CBS 122367</strain>
    </source>
</reference>
<feature type="compositionally biased region" description="Polar residues" evidence="4">
    <location>
        <begin position="650"/>
        <end position="663"/>
    </location>
</feature>
<dbReference type="GO" id="GO:0008270">
    <property type="term" value="F:zinc ion binding"/>
    <property type="evidence" value="ECO:0007669"/>
    <property type="project" value="UniProtKB-KW"/>
</dbReference>
<feature type="region of interest" description="Disordered" evidence="4">
    <location>
        <begin position="399"/>
        <end position="463"/>
    </location>
</feature>
<dbReference type="Pfam" id="PF00096">
    <property type="entry name" value="zf-C2H2"/>
    <property type="match status" value="2"/>
</dbReference>
<evidence type="ECO:0000259" key="6">
    <source>
        <dbReference type="PROSITE" id="PS50157"/>
    </source>
</evidence>
<dbReference type="PANTHER" id="PTHR36167:SF4">
    <property type="entry name" value="FUNGAL N-TERMINAL DOMAIN-CONTAINING PROTEIN"/>
    <property type="match status" value="1"/>
</dbReference>
<feature type="region of interest" description="Disordered" evidence="4">
    <location>
        <begin position="844"/>
        <end position="923"/>
    </location>
</feature>
<feature type="domain" description="Zn(2)-C6 fungal-type" evidence="5">
    <location>
        <begin position="924"/>
        <end position="954"/>
    </location>
</feature>
<dbReference type="PROSITE" id="PS00463">
    <property type="entry name" value="ZN2_CY6_FUNGAL_1"/>
    <property type="match status" value="1"/>
</dbReference>
<keyword evidence="2" id="KW-0479">Metal-binding</keyword>
<evidence type="ECO:0000256" key="4">
    <source>
        <dbReference type="SAM" id="MobiDB-lite"/>
    </source>
</evidence>
<feature type="compositionally biased region" description="Polar residues" evidence="4">
    <location>
        <begin position="219"/>
        <end position="235"/>
    </location>
</feature>
<dbReference type="InterPro" id="IPR001138">
    <property type="entry name" value="Zn2Cys6_DnaBD"/>
</dbReference>
<evidence type="ECO:0000259" key="5">
    <source>
        <dbReference type="PROSITE" id="PS50048"/>
    </source>
</evidence>
<keyword evidence="3" id="KW-0175">Coiled coil</keyword>
<feature type="region of interest" description="Disordered" evidence="4">
    <location>
        <begin position="1010"/>
        <end position="1127"/>
    </location>
</feature>
<feature type="region of interest" description="Disordered" evidence="4">
    <location>
        <begin position="642"/>
        <end position="727"/>
    </location>
</feature>
<feature type="compositionally biased region" description="Basic and acidic residues" evidence="4">
    <location>
        <begin position="1068"/>
        <end position="1079"/>
    </location>
</feature>
<dbReference type="Gene3D" id="3.30.160.60">
    <property type="entry name" value="Classic Zinc Finger"/>
    <property type="match status" value="1"/>
</dbReference>
<evidence type="ECO:0000313" key="8">
    <source>
        <dbReference type="Proteomes" id="UP000799291"/>
    </source>
</evidence>
<sequence length="1138" mass="126384">MAEVIGLAASIVQIAGAGVQLSTTLYNFVGAASRADSDIADIADDVQLTANTLDSVGKVFERVGGKCVVSKKAIQDAESLIKRCEAVFGEIHQMIDKRRKMGKDGKKLSTLGKFSWPLKEPRVELLRKRLDSLKASLQLLLQVLLLANGQAKGEMEKKSLEKERERIRELHQRQQESLKALQALENKLSNISLSDDETLYGSTAPSRVPTIDLMVNASNSGPRSISQEQNLTNHNPAAMSTIDDSETSESEGTITEDDGEELSIQELAQCAGHVQKLLKRITVLQHSFEHTTPSRTYPKRRVHKLYRRFCKKFESEMLSRKSTGGESTVPLPDLAPPYDIPYSFLLEKPGNLQMGSHMPAQTSVTKAELPRMRASSYNTKPRFQYPGVEIPAVNAPLAPPYMGPDNIPHRNQLESPHRSVQDGDHGAPRTLGTDTRNEASSPDTSKDGHRSGTEEDVKYADHETGEIHRTKTGRISKAKKGLKVHSCECGKSYTRAEHLRRHQKNHSSEDLVRCHLCGRSFYRLDLLERHIARHKDRIASQKPDGEPESRGIPIMVNERMFSPTFGTYAKLSPYLPNHGVPQSTSSEASTPRMLPPLSDILPPGKAPDGETKFGHPSSTEIGNRPAENSNRRHDFQHLQHLHSDDPASQPHIQNSNSAYGNPTLNPPSQQPPDRFGDRSGSLPPDRHGGRFGSIPPEQVFSTGSQASPDTNTQHSGFTPVNRIREPEVDPAQVHLASAQRSRPGGRSTALRPDQKQIASQIRSLAACANCKQLKQKCDTDIPCNTCRKHAQRPGYLPELECRGHALDAYMHPTYPKDYNVPAAECSPPLPQEDDTLQRLVKEASFDKQLEQERKDRKSFFDGHWRGPPPHALPNPFSSPTEPITGMSTSIVPPPVTPKDPSKLNEESAADPDALDGRGRRAAPACDRCRRNKIKCDGRYPACTACEGSNNAAHCQGPRRGRPPNTRREYEPRLDERMQQVETLLESRNNHNVALLSPHLCTRQTEPPVLEHVSPESDYTSPSKPHTHTRTTPSPPPEPADKASEEWISWMRARMSEGTRNSAKRKRPSREEKGSAERDTHQRKKSKAEDEVKDSRADEPAKEGPVDEGRQDGEMGEEGNGGEERDIVDLLLEQWTVPV</sequence>
<dbReference type="EMBL" id="MU005591">
    <property type="protein sequence ID" value="KAF2681412.1"/>
    <property type="molecule type" value="Genomic_DNA"/>
</dbReference>
<accession>A0A6G1IT51</accession>
<feature type="region of interest" description="Disordered" evidence="4">
    <location>
        <begin position="219"/>
        <end position="256"/>
    </location>
</feature>
<dbReference type="AlphaFoldDB" id="A0A6G1IT51"/>
<dbReference type="PROSITE" id="PS50048">
    <property type="entry name" value="ZN2_CY6_FUNGAL_2"/>
    <property type="match status" value="2"/>
</dbReference>
<name>A0A6G1IT51_9PLEO</name>
<evidence type="ECO:0000313" key="7">
    <source>
        <dbReference type="EMBL" id="KAF2681412.1"/>
    </source>
</evidence>
<dbReference type="Proteomes" id="UP000799291">
    <property type="component" value="Unassembled WGS sequence"/>
</dbReference>
<dbReference type="SMART" id="SM00066">
    <property type="entry name" value="GAL4"/>
    <property type="match status" value="2"/>
</dbReference>
<keyword evidence="2" id="KW-0863">Zinc-finger</keyword>
<feature type="compositionally biased region" description="Basic and acidic residues" evidence="4">
    <location>
        <begin position="444"/>
        <end position="463"/>
    </location>
</feature>
<dbReference type="InterPro" id="IPR039327">
    <property type="entry name" value="CON7-like"/>
</dbReference>
<dbReference type="Gene3D" id="4.10.240.10">
    <property type="entry name" value="Zn(2)-C6 fungal-type DNA-binding domain"/>
    <property type="match status" value="1"/>
</dbReference>
<feature type="domain" description="C2H2-type" evidence="6">
    <location>
        <begin position="512"/>
        <end position="539"/>
    </location>
</feature>
<keyword evidence="2" id="KW-0862">Zinc</keyword>
<feature type="compositionally biased region" description="Basic and acidic residues" evidence="4">
    <location>
        <begin position="844"/>
        <end position="864"/>
    </location>
</feature>
<dbReference type="SUPFAM" id="SSF57701">
    <property type="entry name" value="Zn2/Cys6 DNA-binding domain"/>
    <property type="match status" value="2"/>
</dbReference>
<dbReference type="SUPFAM" id="SSF57667">
    <property type="entry name" value="beta-beta-alpha zinc fingers"/>
    <property type="match status" value="1"/>
</dbReference>
<dbReference type="Pfam" id="PF00172">
    <property type="entry name" value="Zn_clus"/>
    <property type="match status" value="2"/>
</dbReference>
<dbReference type="OrthoDB" id="5431013at2759"/>
<gene>
    <name evidence="7" type="ORF">K458DRAFT_420584</name>
</gene>
<dbReference type="InterPro" id="IPR013087">
    <property type="entry name" value="Znf_C2H2_type"/>
</dbReference>
<dbReference type="CDD" id="cd00067">
    <property type="entry name" value="GAL4"/>
    <property type="match status" value="2"/>
</dbReference>
<evidence type="ECO:0000256" key="2">
    <source>
        <dbReference type="PROSITE-ProRule" id="PRU00042"/>
    </source>
</evidence>
<feature type="domain" description="C2H2-type" evidence="6">
    <location>
        <begin position="485"/>
        <end position="511"/>
    </location>
</feature>
<dbReference type="PROSITE" id="PS00028">
    <property type="entry name" value="ZINC_FINGER_C2H2_1"/>
    <property type="match status" value="1"/>
</dbReference>
<keyword evidence="1" id="KW-0539">Nucleus</keyword>
<feature type="compositionally biased region" description="Polar residues" evidence="4">
    <location>
        <begin position="432"/>
        <end position="443"/>
    </location>
</feature>
<keyword evidence="8" id="KW-1185">Reference proteome</keyword>
<evidence type="ECO:0000256" key="1">
    <source>
        <dbReference type="ARBA" id="ARBA00023242"/>
    </source>
</evidence>
<dbReference type="PROSITE" id="PS50157">
    <property type="entry name" value="ZINC_FINGER_C2H2_2"/>
    <property type="match status" value="2"/>
</dbReference>
<feature type="compositionally biased region" description="Polar residues" evidence="4">
    <location>
        <begin position="580"/>
        <end position="589"/>
    </location>
</feature>
<dbReference type="InterPro" id="IPR036864">
    <property type="entry name" value="Zn2-C6_fun-type_DNA-bd_sf"/>
</dbReference>
<organism evidence="7 8">
    <name type="scientific">Lentithecium fluviatile CBS 122367</name>
    <dbReference type="NCBI Taxonomy" id="1168545"/>
    <lineage>
        <taxon>Eukaryota</taxon>
        <taxon>Fungi</taxon>
        <taxon>Dikarya</taxon>
        <taxon>Ascomycota</taxon>
        <taxon>Pezizomycotina</taxon>
        <taxon>Dothideomycetes</taxon>
        <taxon>Pleosporomycetidae</taxon>
        <taxon>Pleosporales</taxon>
        <taxon>Massarineae</taxon>
        <taxon>Lentitheciaceae</taxon>
        <taxon>Lentithecium</taxon>
    </lineage>
</organism>
<feature type="compositionally biased region" description="Polar residues" evidence="4">
    <location>
        <begin position="699"/>
        <end position="718"/>
    </location>
</feature>
<evidence type="ECO:0000256" key="3">
    <source>
        <dbReference type="SAM" id="Coils"/>
    </source>
</evidence>
<protein>
    <recommendedName>
        <fullName evidence="9">Zn(2)-C6 fungal-type domain-containing protein</fullName>
    </recommendedName>
</protein>
<feature type="region of interest" description="Disordered" evidence="4">
    <location>
        <begin position="579"/>
        <end position="629"/>
    </location>
</feature>
<dbReference type="GO" id="GO:0000981">
    <property type="term" value="F:DNA-binding transcription factor activity, RNA polymerase II-specific"/>
    <property type="evidence" value="ECO:0007669"/>
    <property type="project" value="InterPro"/>
</dbReference>
<evidence type="ECO:0008006" key="9">
    <source>
        <dbReference type="Google" id="ProtNLM"/>
    </source>
</evidence>
<dbReference type="SMART" id="SM00355">
    <property type="entry name" value="ZnF_C2H2"/>
    <property type="match status" value="2"/>
</dbReference>
<feature type="compositionally biased region" description="Basic and acidic residues" evidence="4">
    <location>
        <begin position="407"/>
        <end position="427"/>
    </location>
</feature>
<feature type="region of interest" description="Disordered" evidence="4">
    <location>
        <begin position="948"/>
        <end position="970"/>
    </location>
</feature>
<feature type="compositionally biased region" description="Basic and acidic residues" evidence="4">
    <location>
        <begin position="1086"/>
        <end position="1112"/>
    </location>
</feature>
<dbReference type="InterPro" id="IPR036236">
    <property type="entry name" value="Znf_C2H2_sf"/>
</dbReference>
<proteinExistence type="predicted"/>
<feature type="coiled-coil region" evidence="3">
    <location>
        <begin position="123"/>
        <end position="187"/>
    </location>
</feature>